<comment type="caution">
    <text evidence="3">The sequence shown here is derived from an EMBL/GenBank/DDBJ whole genome shotgun (WGS) entry which is preliminary data.</text>
</comment>
<dbReference type="AlphaFoldDB" id="A0A3R6YED2"/>
<protein>
    <recommendedName>
        <fullName evidence="2">RNase H type-1 domain-containing protein</fullName>
    </recommendedName>
</protein>
<proteinExistence type="predicted"/>
<dbReference type="InterPro" id="IPR012337">
    <property type="entry name" value="RNaseH-like_sf"/>
</dbReference>
<evidence type="ECO:0000259" key="2">
    <source>
        <dbReference type="PROSITE" id="PS50879"/>
    </source>
</evidence>
<dbReference type="GO" id="GO:0004523">
    <property type="term" value="F:RNA-DNA hybrid ribonuclease activity"/>
    <property type="evidence" value="ECO:0007669"/>
    <property type="project" value="InterPro"/>
</dbReference>
<evidence type="ECO:0000313" key="4">
    <source>
        <dbReference type="Proteomes" id="UP000285430"/>
    </source>
</evidence>
<dbReference type="Pfam" id="PF13456">
    <property type="entry name" value="RVT_3"/>
    <property type="match status" value="1"/>
</dbReference>
<accession>A0A3R6YED2</accession>
<dbReference type="PROSITE" id="PS50879">
    <property type="entry name" value="RNASE_H_1"/>
    <property type="match status" value="1"/>
</dbReference>
<name>A0A3R6YED2_APHAT</name>
<reference evidence="3 4" key="1">
    <citation type="submission" date="2018-08" db="EMBL/GenBank/DDBJ databases">
        <title>Aphanomyces genome sequencing and annotation.</title>
        <authorList>
            <person name="Minardi D."/>
            <person name="Oidtmann B."/>
            <person name="Van Der Giezen M."/>
            <person name="Studholme D.J."/>
        </authorList>
    </citation>
    <scope>NUCLEOTIDE SEQUENCE [LARGE SCALE GENOMIC DNA]</scope>
    <source>
        <strain evidence="3 4">Da</strain>
    </source>
</reference>
<evidence type="ECO:0000313" key="3">
    <source>
        <dbReference type="EMBL" id="RHZ11611.1"/>
    </source>
</evidence>
<sequence>MPHHAPLLAHFLATATTNNIAEYDGLIRALTLTVSMRLTHVEVCGDSNLLMNHLRGLNRVRHSGLRDYYVQARILASTLHCVFAHRPRKFNQAADFLSKQAPDDYCDYGTHAQRLEPYDGEYGTLTARWKAIASSLSTLFECEIPYRSARDHYEFMVETFKSTDKAQRLWGTGSDEEVTEQVQLLQDLVDRRAATDEAKKSKKDKEQKKRDSLESTGSQLCLEAEQRVVKRQRSVSSVTTKKEDPDAVAQDLLEFEKKKHSDDHMYRMERLEFEKEEQKLRLARMAENTKRNDQLERLLLEMGKIYSSGATVAR</sequence>
<dbReference type="Gene3D" id="3.30.420.10">
    <property type="entry name" value="Ribonuclease H-like superfamily/Ribonuclease H"/>
    <property type="match status" value="1"/>
</dbReference>
<dbReference type="InterPro" id="IPR002156">
    <property type="entry name" value="RNaseH_domain"/>
</dbReference>
<dbReference type="GO" id="GO:0003676">
    <property type="term" value="F:nucleic acid binding"/>
    <property type="evidence" value="ECO:0007669"/>
    <property type="project" value="InterPro"/>
</dbReference>
<dbReference type="InterPro" id="IPR036397">
    <property type="entry name" value="RNaseH_sf"/>
</dbReference>
<organism evidence="3 4">
    <name type="scientific">Aphanomyces astaci</name>
    <name type="common">Crayfish plague agent</name>
    <dbReference type="NCBI Taxonomy" id="112090"/>
    <lineage>
        <taxon>Eukaryota</taxon>
        <taxon>Sar</taxon>
        <taxon>Stramenopiles</taxon>
        <taxon>Oomycota</taxon>
        <taxon>Saprolegniomycetes</taxon>
        <taxon>Saprolegniales</taxon>
        <taxon>Verrucalvaceae</taxon>
        <taxon>Aphanomyces</taxon>
    </lineage>
</organism>
<dbReference type="PANTHER" id="PTHR48475">
    <property type="entry name" value="RIBONUCLEASE H"/>
    <property type="match status" value="1"/>
</dbReference>
<dbReference type="VEuPathDB" id="FungiDB:H257_01994"/>
<dbReference type="PANTHER" id="PTHR48475:SF1">
    <property type="entry name" value="RNASE H TYPE-1 DOMAIN-CONTAINING PROTEIN"/>
    <property type="match status" value="1"/>
</dbReference>
<dbReference type="SUPFAM" id="SSF53098">
    <property type="entry name" value="Ribonuclease H-like"/>
    <property type="match status" value="1"/>
</dbReference>
<evidence type="ECO:0000256" key="1">
    <source>
        <dbReference type="SAM" id="MobiDB-lite"/>
    </source>
</evidence>
<dbReference type="Proteomes" id="UP000285430">
    <property type="component" value="Unassembled WGS sequence"/>
</dbReference>
<feature type="domain" description="RNase H type-1" evidence="2">
    <location>
        <begin position="1"/>
        <end position="103"/>
    </location>
</feature>
<gene>
    <name evidence="3" type="ORF">DYB37_010063</name>
</gene>
<feature type="compositionally biased region" description="Basic and acidic residues" evidence="1">
    <location>
        <begin position="193"/>
        <end position="213"/>
    </location>
</feature>
<feature type="region of interest" description="Disordered" evidence="1">
    <location>
        <begin position="193"/>
        <end position="216"/>
    </location>
</feature>
<dbReference type="EMBL" id="QUTH01004917">
    <property type="protein sequence ID" value="RHZ11611.1"/>
    <property type="molecule type" value="Genomic_DNA"/>
</dbReference>